<comment type="caution">
    <text evidence="1">The sequence shown here is derived from an EMBL/GenBank/DDBJ whole genome shotgun (WGS) entry which is preliminary data.</text>
</comment>
<evidence type="ECO:0000313" key="2">
    <source>
        <dbReference type="Proteomes" id="UP000823771"/>
    </source>
</evidence>
<reference evidence="1" key="2">
    <citation type="journal article" date="2021" name="PeerJ">
        <title>Extensive microbial diversity within the chicken gut microbiome revealed by metagenomics and culture.</title>
        <authorList>
            <person name="Gilroy R."/>
            <person name="Ravi A."/>
            <person name="Getino M."/>
            <person name="Pursley I."/>
            <person name="Horton D.L."/>
            <person name="Alikhan N.F."/>
            <person name="Baker D."/>
            <person name="Gharbi K."/>
            <person name="Hall N."/>
            <person name="Watson M."/>
            <person name="Adriaenssens E.M."/>
            <person name="Foster-Nyarko E."/>
            <person name="Jarju S."/>
            <person name="Secka A."/>
            <person name="Antonio M."/>
            <person name="Oren A."/>
            <person name="Chaudhuri R.R."/>
            <person name="La Ragione R."/>
            <person name="Hildebrand F."/>
            <person name="Pallen M.J."/>
        </authorList>
    </citation>
    <scope>NUCLEOTIDE SEQUENCE</scope>
    <source>
        <strain evidence="1">2478</strain>
    </source>
</reference>
<organism evidence="1 2">
    <name type="scientific">Candidatus Cryptobacteroides excrementipullorum</name>
    <dbReference type="NCBI Taxonomy" id="2840761"/>
    <lineage>
        <taxon>Bacteria</taxon>
        <taxon>Pseudomonadati</taxon>
        <taxon>Bacteroidota</taxon>
        <taxon>Bacteroidia</taxon>
        <taxon>Bacteroidales</taxon>
        <taxon>Candidatus Cryptobacteroides</taxon>
    </lineage>
</organism>
<sequence>MVLDFPYPVYVDFDGSFRKANPCIPEDKRFHSFLLDKEGHPVFVGNPLASDKMMELFKEALESLE</sequence>
<dbReference type="Proteomes" id="UP000823771">
    <property type="component" value="Unassembled WGS sequence"/>
</dbReference>
<dbReference type="AlphaFoldDB" id="A0A9D9NMA1"/>
<protein>
    <submittedName>
        <fullName evidence="1">Uncharacterized protein</fullName>
    </submittedName>
</protein>
<dbReference type="EMBL" id="JADILZ010000066">
    <property type="protein sequence ID" value="MBO8478681.1"/>
    <property type="molecule type" value="Genomic_DNA"/>
</dbReference>
<accession>A0A9D9NMA1</accession>
<gene>
    <name evidence="1" type="ORF">IAB80_07320</name>
</gene>
<evidence type="ECO:0000313" key="1">
    <source>
        <dbReference type="EMBL" id="MBO8478681.1"/>
    </source>
</evidence>
<proteinExistence type="predicted"/>
<name>A0A9D9NMA1_9BACT</name>
<reference evidence="1" key="1">
    <citation type="submission" date="2020-10" db="EMBL/GenBank/DDBJ databases">
        <authorList>
            <person name="Gilroy R."/>
        </authorList>
    </citation>
    <scope>NUCLEOTIDE SEQUENCE</scope>
    <source>
        <strain evidence="1">2478</strain>
    </source>
</reference>